<dbReference type="GO" id="GO:0005739">
    <property type="term" value="C:mitochondrion"/>
    <property type="evidence" value="ECO:0007669"/>
    <property type="project" value="TreeGrafter"/>
</dbReference>
<dbReference type="PRINTS" id="PR00326">
    <property type="entry name" value="GTP1OBG"/>
</dbReference>
<dbReference type="AlphaFoldDB" id="A0AAJ6QNN8"/>
<dbReference type="PROSITE" id="PS51883">
    <property type="entry name" value="OBG"/>
    <property type="match status" value="1"/>
</dbReference>
<evidence type="ECO:0000313" key="9">
    <source>
        <dbReference type="Proteomes" id="UP000694867"/>
    </source>
</evidence>
<comment type="subcellular location">
    <subcellularLocation>
        <location evidence="1">Nucleus</location>
        <location evidence="1">Nucleolus</location>
    </subcellularLocation>
</comment>
<organism evidence="9 10">
    <name type="scientific">Galendromus occidentalis</name>
    <name type="common">western predatory mite</name>
    <dbReference type="NCBI Taxonomy" id="34638"/>
    <lineage>
        <taxon>Eukaryota</taxon>
        <taxon>Metazoa</taxon>
        <taxon>Ecdysozoa</taxon>
        <taxon>Arthropoda</taxon>
        <taxon>Chelicerata</taxon>
        <taxon>Arachnida</taxon>
        <taxon>Acari</taxon>
        <taxon>Parasitiformes</taxon>
        <taxon>Mesostigmata</taxon>
        <taxon>Gamasina</taxon>
        <taxon>Phytoseioidea</taxon>
        <taxon>Phytoseiidae</taxon>
        <taxon>Typhlodrominae</taxon>
        <taxon>Galendromus</taxon>
    </lineage>
</organism>
<evidence type="ECO:0000256" key="4">
    <source>
        <dbReference type="ARBA" id="ARBA00022741"/>
    </source>
</evidence>
<dbReference type="GO" id="GO:0000287">
    <property type="term" value="F:magnesium ion binding"/>
    <property type="evidence" value="ECO:0007669"/>
    <property type="project" value="InterPro"/>
</dbReference>
<dbReference type="GeneID" id="100900957"/>
<name>A0AAJ6QNN8_9ACAR</name>
<evidence type="ECO:0000259" key="7">
    <source>
        <dbReference type="PROSITE" id="PS51710"/>
    </source>
</evidence>
<dbReference type="GO" id="GO:0005525">
    <property type="term" value="F:GTP binding"/>
    <property type="evidence" value="ECO:0007669"/>
    <property type="project" value="UniProtKB-KW"/>
</dbReference>
<dbReference type="Gene3D" id="2.70.210.12">
    <property type="entry name" value="GTP1/OBG domain"/>
    <property type="match status" value="1"/>
</dbReference>
<dbReference type="Pfam" id="PF01926">
    <property type="entry name" value="MMR_HSR1"/>
    <property type="match status" value="1"/>
</dbReference>
<keyword evidence="5" id="KW-0342">GTP-binding</keyword>
<keyword evidence="4" id="KW-0547">Nucleotide-binding</keyword>
<dbReference type="GO" id="GO:0042254">
    <property type="term" value="P:ribosome biogenesis"/>
    <property type="evidence" value="ECO:0007669"/>
    <property type="project" value="UniProtKB-UniRule"/>
</dbReference>
<dbReference type="GO" id="GO:0005730">
    <property type="term" value="C:nucleolus"/>
    <property type="evidence" value="ECO:0007669"/>
    <property type="project" value="UniProtKB-SubCell"/>
</dbReference>
<dbReference type="InterPro" id="IPR027417">
    <property type="entry name" value="P-loop_NTPase"/>
</dbReference>
<dbReference type="RefSeq" id="XP_003738601.1">
    <property type="nucleotide sequence ID" value="XM_003738553.1"/>
</dbReference>
<dbReference type="Pfam" id="PF01018">
    <property type="entry name" value="GTP1_OBG"/>
    <property type="match status" value="1"/>
</dbReference>
<feature type="domain" description="Obg" evidence="8">
    <location>
        <begin position="25"/>
        <end position="160"/>
    </location>
</feature>
<evidence type="ECO:0000313" key="10">
    <source>
        <dbReference type="RefSeq" id="XP_003738601.1"/>
    </source>
</evidence>
<protein>
    <submittedName>
        <fullName evidence="10">GTP-binding protein 10 homolog</fullName>
    </submittedName>
</protein>
<dbReference type="SUPFAM" id="SSF82051">
    <property type="entry name" value="Obg GTP-binding protein N-terminal domain"/>
    <property type="match status" value="1"/>
</dbReference>
<dbReference type="InterPro" id="IPR036726">
    <property type="entry name" value="GTP1_OBG_dom_sf"/>
</dbReference>
<dbReference type="Proteomes" id="UP000694867">
    <property type="component" value="Unplaced"/>
</dbReference>
<evidence type="ECO:0000256" key="6">
    <source>
        <dbReference type="ARBA" id="ARBA00023242"/>
    </source>
</evidence>
<evidence type="ECO:0000256" key="5">
    <source>
        <dbReference type="ARBA" id="ARBA00023134"/>
    </source>
</evidence>
<dbReference type="PROSITE" id="PS51710">
    <property type="entry name" value="G_OBG"/>
    <property type="match status" value="1"/>
</dbReference>
<dbReference type="PIRSF" id="PIRSF002401">
    <property type="entry name" value="GTP_bd_Obg/CgtA"/>
    <property type="match status" value="1"/>
</dbReference>
<dbReference type="Gene3D" id="3.40.50.300">
    <property type="entry name" value="P-loop containing nucleotide triphosphate hydrolases"/>
    <property type="match status" value="1"/>
</dbReference>
<dbReference type="InterPro" id="IPR045086">
    <property type="entry name" value="OBG_GTPase"/>
</dbReference>
<evidence type="ECO:0000256" key="2">
    <source>
        <dbReference type="ARBA" id="ARBA00007699"/>
    </source>
</evidence>
<comment type="similarity">
    <text evidence="2">Belongs to the TRAFAC class OBG-HflX-like GTPase superfamily. OBG GTPase family.</text>
</comment>
<evidence type="ECO:0000256" key="1">
    <source>
        <dbReference type="ARBA" id="ARBA00004604"/>
    </source>
</evidence>
<dbReference type="InterPro" id="IPR031167">
    <property type="entry name" value="G_OBG"/>
</dbReference>
<dbReference type="InterPro" id="IPR006073">
    <property type="entry name" value="GTP-bd"/>
</dbReference>
<dbReference type="PANTHER" id="PTHR11702">
    <property type="entry name" value="DEVELOPMENTALLY REGULATED GTP-BINDING PROTEIN-RELATED"/>
    <property type="match status" value="1"/>
</dbReference>
<feature type="domain" description="OBG-type G" evidence="7">
    <location>
        <begin position="161"/>
        <end position="355"/>
    </location>
</feature>
<sequence>MVRCSVALLFKKRLPQKASVAFPKSKFLDKIHLTVSGGAGGSGFPKIMGLGGQGGSVYIETKPNATLMQLLSLYPDRKVKAGRGGNSAPHQLLGKDGADVTIQVPPGVTVYGPGREVIVDLVKPDQKVLLAKGGEGGTSKNKYCGHRAAQLQVDLILKVIADIGFVGFPNAGKSTLLRALSRAYPKVASYPFTTLQPNIGIMEYPDARQISCADLPGLIEGAHKNVGLGHSFLRHIDRTLLLLFMVDIGGFRLSPASPERDAFETVMSLNKELELYREDFLTKPAVLVVNKMDTEGADQKLESLRERLDSDEAYGELPEDIKPQQRIKFKDVIAISAAKKMNTEKLKEDLRKHLDELFEERWKATHGDRVLIRPLKLVRQLM</sequence>
<dbReference type="KEGG" id="goe:100900957"/>
<dbReference type="GO" id="GO:0003924">
    <property type="term" value="F:GTPase activity"/>
    <property type="evidence" value="ECO:0007669"/>
    <property type="project" value="InterPro"/>
</dbReference>
<keyword evidence="6" id="KW-0539">Nucleus</keyword>
<dbReference type="CDD" id="cd01898">
    <property type="entry name" value="Obg"/>
    <property type="match status" value="1"/>
</dbReference>
<accession>A0AAJ6QNN8</accession>
<dbReference type="PANTHER" id="PTHR11702:SF43">
    <property type="entry name" value="GTP-BINDING PROTEIN 10"/>
    <property type="match status" value="1"/>
</dbReference>
<dbReference type="SUPFAM" id="SSF52540">
    <property type="entry name" value="P-loop containing nucleoside triphosphate hydrolases"/>
    <property type="match status" value="1"/>
</dbReference>
<keyword evidence="9" id="KW-1185">Reference proteome</keyword>
<dbReference type="InterPro" id="IPR014100">
    <property type="entry name" value="GTP-bd_Obg/CgtA"/>
</dbReference>
<gene>
    <name evidence="10" type="primary">LOC100900957</name>
</gene>
<reference evidence="10" key="1">
    <citation type="submission" date="2025-08" db="UniProtKB">
        <authorList>
            <consortium name="RefSeq"/>
        </authorList>
    </citation>
    <scope>IDENTIFICATION</scope>
</reference>
<proteinExistence type="inferred from homology"/>
<keyword evidence="3" id="KW-0690">Ribosome biogenesis</keyword>
<dbReference type="InterPro" id="IPR006169">
    <property type="entry name" value="GTP1_OBG_dom"/>
</dbReference>
<evidence type="ECO:0000256" key="3">
    <source>
        <dbReference type="ARBA" id="ARBA00022517"/>
    </source>
</evidence>
<evidence type="ECO:0000259" key="8">
    <source>
        <dbReference type="PROSITE" id="PS51883"/>
    </source>
</evidence>